<dbReference type="PROSITE" id="PS00383">
    <property type="entry name" value="TYR_PHOSPHATASE_1"/>
    <property type="match status" value="1"/>
</dbReference>
<evidence type="ECO:0000259" key="6">
    <source>
        <dbReference type="PROSITE" id="PS50056"/>
    </source>
</evidence>
<dbReference type="PANTHER" id="PTHR10159">
    <property type="entry name" value="DUAL SPECIFICITY PROTEIN PHOSPHATASE"/>
    <property type="match status" value="1"/>
</dbReference>
<gene>
    <name evidence="7" type="ORF">ARMSODRAFT_1090451</name>
</gene>
<organism evidence="7 8">
    <name type="scientific">Armillaria solidipes</name>
    <dbReference type="NCBI Taxonomy" id="1076256"/>
    <lineage>
        <taxon>Eukaryota</taxon>
        <taxon>Fungi</taxon>
        <taxon>Dikarya</taxon>
        <taxon>Basidiomycota</taxon>
        <taxon>Agaricomycotina</taxon>
        <taxon>Agaricomycetes</taxon>
        <taxon>Agaricomycetidae</taxon>
        <taxon>Agaricales</taxon>
        <taxon>Marasmiineae</taxon>
        <taxon>Physalacriaceae</taxon>
        <taxon>Armillaria</taxon>
    </lineage>
</organism>
<keyword evidence="4" id="KW-0904">Protein phosphatase</keyword>
<proteinExistence type="inferred from homology"/>
<dbReference type="Pfam" id="PF00782">
    <property type="entry name" value="DSPc"/>
    <property type="match status" value="1"/>
</dbReference>
<keyword evidence="3" id="KW-0378">Hydrolase</keyword>
<dbReference type="InterPro" id="IPR000340">
    <property type="entry name" value="Dual-sp_phosphatase_cat-dom"/>
</dbReference>
<sequence length="183" mass="20414">MIRFDSVSLAVQQAMCTPMHQILPPSPMPSNPTKSSGALFLGSLAAIYEKDALLEKQITHLVQVLDAPWLPLSEKDGFHCYRIPILDTTSADLKSHLDAVCNHIDQCLRSGKSVLVHCQQGISRSASIVIAYLIRNRGMSYDNAFALVRHERACVKPNSGFVQALREWEAAWRRPVVGRRFTT</sequence>
<name>A0A2H3AMQ7_9AGAR</name>
<dbReference type="PROSITE" id="PS50056">
    <property type="entry name" value="TYR_PHOSPHATASE_2"/>
    <property type="match status" value="1"/>
</dbReference>
<evidence type="ECO:0000256" key="3">
    <source>
        <dbReference type="ARBA" id="ARBA00022801"/>
    </source>
</evidence>
<feature type="domain" description="Tyrosine-protein phosphatase" evidence="5">
    <location>
        <begin position="31"/>
        <end position="174"/>
    </location>
</feature>
<dbReference type="PROSITE" id="PS50054">
    <property type="entry name" value="TYR_PHOSPHATASE_DUAL"/>
    <property type="match status" value="1"/>
</dbReference>
<dbReference type="InterPro" id="IPR020422">
    <property type="entry name" value="TYR_PHOSPHATASE_DUAL_dom"/>
</dbReference>
<evidence type="ECO:0000256" key="2">
    <source>
        <dbReference type="ARBA" id="ARBA00013064"/>
    </source>
</evidence>
<dbReference type="SUPFAM" id="SSF52799">
    <property type="entry name" value="(Phosphotyrosine protein) phosphatases II"/>
    <property type="match status" value="1"/>
</dbReference>
<dbReference type="STRING" id="1076256.A0A2H3AMQ7"/>
<dbReference type="Gene3D" id="3.90.190.10">
    <property type="entry name" value="Protein tyrosine phosphatase superfamily"/>
    <property type="match status" value="1"/>
</dbReference>
<dbReference type="InterPro" id="IPR016130">
    <property type="entry name" value="Tyr_Pase_AS"/>
</dbReference>
<dbReference type="CDD" id="cd14498">
    <property type="entry name" value="DSP"/>
    <property type="match status" value="1"/>
</dbReference>
<accession>A0A2H3AMQ7</accession>
<dbReference type="GO" id="GO:0008330">
    <property type="term" value="F:protein tyrosine/threonine phosphatase activity"/>
    <property type="evidence" value="ECO:0007669"/>
    <property type="project" value="TreeGrafter"/>
</dbReference>
<evidence type="ECO:0000256" key="4">
    <source>
        <dbReference type="ARBA" id="ARBA00022912"/>
    </source>
</evidence>
<comment type="similarity">
    <text evidence="1">Belongs to the protein-tyrosine phosphatase family. Non-receptor class dual specificity subfamily.</text>
</comment>
<dbReference type="EC" id="3.1.3.48" evidence="2"/>
<dbReference type="GO" id="GO:0017017">
    <property type="term" value="F:MAP kinase tyrosine/serine/threonine phosphatase activity"/>
    <property type="evidence" value="ECO:0007669"/>
    <property type="project" value="TreeGrafter"/>
</dbReference>
<dbReference type="GO" id="GO:0043409">
    <property type="term" value="P:negative regulation of MAPK cascade"/>
    <property type="evidence" value="ECO:0007669"/>
    <property type="project" value="TreeGrafter"/>
</dbReference>
<keyword evidence="8" id="KW-1185">Reference proteome</keyword>
<dbReference type="InterPro" id="IPR029021">
    <property type="entry name" value="Prot-tyrosine_phosphatase-like"/>
</dbReference>
<protein>
    <recommendedName>
        <fullName evidence="2">protein-tyrosine-phosphatase</fullName>
        <ecNumber evidence="2">3.1.3.48</ecNumber>
    </recommendedName>
</protein>
<feature type="domain" description="Tyrosine specific protein phosphatases" evidence="6">
    <location>
        <begin position="94"/>
        <end position="152"/>
    </location>
</feature>
<dbReference type="GO" id="GO:0033550">
    <property type="term" value="F:MAP kinase tyrosine phosphatase activity"/>
    <property type="evidence" value="ECO:0007669"/>
    <property type="project" value="TreeGrafter"/>
</dbReference>
<evidence type="ECO:0000259" key="5">
    <source>
        <dbReference type="PROSITE" id="PS50054"/>
    </source>
</evidence>
<evidence type="ECO:0000313" key="7">
    <source>
        <dbReference type="EMBL" id="PBK60125.1"/>
    </source>
</evidence>
<evidence type="ECO:0000256" key="1">
    <source>
        <dbReference type="ARBA" id="ARBA00008601"/>
    </source>
</evidence>
<dbReference type="GO" id="GO:0005737">
    <property type="term" value="C:cytoplasm"/>
    <property type="evidence" value="ECO:0007669"/>
    <property type="project" value="TreeGrafter"/>
</dbReference>
<dbReference type="SMART" id="SM00195">
    <property type="entry name" value="DSPc"/>
    <property type="match status" value="1"/>
</dbReference>
<dbReference type="PANTHER" id="PTHR10159:SF519">
    <property type="entry name" value="DUAL SPECIFICITY PROTEIN PHOSPHATASE MPK3"/>
    <property type="match status" value="1"/>
</dbReference>
<dbReference type="AlphaFoldDB" id="A0A2H3AMQ7"/>
<dbReference type="EMBL" id="KZ293491">
    <property type="protein sequence ID" value="PBK60125.1"/>
    <property type="molecule type" value="Genomic_DNA"/>
</dbReference>
<evidence type="ECO:0000313" key="8">
    <source>
        <dbReference type="Proteomes" id="UP000218334"/>
    </source>
</evidence>
<dbReference type="InterPro" id="IPR000387">
    <property type="entry name" value="Tyr_Pase_dom"/>
</dbReference>
<reference evidence="8" key="1">
    <citation type="journal article" date="2017" name="Nat. Ecol. Evol.">
        <title>Genome expansion and lineage-specific genetic innovations in the forest pathogenic fungi Armillaria.</title>
        <authorList>
            <person name="Sipos G."/>
            <person name="Prasanna A.N."/>
            <person name="Walter M.C."/>
            <person name="O'Connor E."/>
            <person name="Balint B."/>
            <person name="Krizsan K."/>
            <person name="Kiss B."/>
            <person name="Hess J."/>
            <person name="Varga T."/>
            <person name="Slot J."/>
            <person name="Riley R."/>
            <person name="Boka B."/>
            <person name="Rigling D."/>
            <person name="Barry K."/>
            <person name="Lee J."/>
            <person name="Mihaltcheva S."/>
            <person name="LaButti K."/>
            <person name="Lipzen A."/>
            <person name="Waldron R."/>
            <person name="Moloney N.M."/>
            <person name="Sperisen C."/>
            <person name="Kredics L."/>
            <person name="Vagvoelgyi C."/>
            <person name="Patrignani A."/>
            <person name="Fitzpatrick D."/>
            <person name="Nagy I."/>
            <person name="Doyle S."/>
            <person name="Anderson J.B."/>
            <person name="Grigoriev I.V."/>
            <person name="Gueldener U."/>
            <person name="Muensterkoetter M."/>
            <person name="Nagy L.G."/>
        </authorList>
    </citation>
    <scope>NUCLEOTIDE SEQUENCE [LARGE SCALE GENOMIC DNA]</scope>
    <source>
        <strain evidence="8">28-4</strain>
    </source>
</reference>
<dbReference type="Proteomes" id="UP000218334">
    <property type="component" value="Unassembled WGS sequence"/>
</dbReference>